<feature type="compositionally biased region" description="Basic and acidic residues" evidence="2">
    <location>
        <begin position="472"/>
        <end position="482"/>
    </location>
</feature>
<evidence type="ECO:0000313" key="5">
    <source>
        <dbReference type="Proteomes" id="UP000694845"/>
    </source>
</evidence>
<proteinExistence type="predicted"/>
<dbReference type="AlphaFoldDB" id="A0A8B7Z9X2"/>
<dbReference type="Proteomes" id="UP000694845">
    <property type="component" value="Unplaced"/>
</dbReference>
<dbReference type="Gene3D" id="2.10.25.10">
    <property type="entry name" value="Laminin"/>
    <property type="match status" value="1"/>
</dbReference>
<evidence type="ECO:0000256" key="1">
    <source>
        <dbReference type="PROSITE-ProRule" id="PRU00076"/>
    </source>
</evidence>
<dbReference type="PROSITE" id="PS50026">
    <property type="entry name" value="EGF_3"/>
    <property type="match status" value="1"/>
</dbReference>
<keyword evidence="3" id="KW-0472">Membrane</keyword>
<feature type="compositionally biased region" description="Polar residues" evidence="2">
    <location>
        <begin position="445"/>
        <end position="455"/>
    </location>
</feature>
<dbReference type="InterPro" id="IPR000742">
    <property type="entry name" value="EGF"/>
</dbReference>
<accession>A0A8B7Z9X2</accession>
<dbReference type="GeneID" id="110985625"/>
<keyword evidence="1" id="KW-0245">EGF-like domain</keyword>
<keyword evidence="3" id="KW-0812">Transmembrane</keyword>
<organism evidence="5 6">
    <name type="scientific">Acanthaster planci</name>
    <name type="common">Crown-of-thorns starfish</name>
    <dbReference type="NCBI Taxonomy" id="133434"/>
    <lineage>
        <taxon>Eukaryota</taxon>
        <taxon>Metazoa</taxon>
        <taxon>Echinodermata</taxon>
        <taxon>Eleutherozoa</taxon>
        <taxon>Asterozoa</taxon>
        <taxon>Asteroidea</taxon>
        <taxon>Valvatacea</taxon>
        <taxon>Valvatida</taxon>
        <taxon>Acanthasteridae</taxon>
        <taxon>Acanthaster</taxon>
    </lineage>
</organism>
<dbReference type="KEGG" id="aplc:110985625"/>
<comment type="caution">
    <text evidence="1">Lacks conserved residue(s) required for the propagation of feature annotation.</text>
</comment>
<dbReference type="OrthoDB" id="8960773at2759"/>
<protein>
    <submittedName>
        <fullName evidence="6">Uncharacterized protein LOC110985625</fullName>
    </submittedName>
</protein>
<feature type="region of interest" description="Disordered" evidence="2">
    <location>
        <begin position="440"/>
        <end position="498"/>
    </location>
</feature>
<gene>
    <name evidence="6" type="primary">LOC110985625</name>
</gene>
<sequence length="524" mass="57280">MASRLVNSLVESSGQKCLQIIQLPLVIFIFCLCLTMSIKLSAAQTVDTTEVNTTTETDFLTDNLTDIVTEFVDNEPGTTLSTTVETVEEYTAEETTQELTTESDLVTETVTDTLDNETGTVLNTTVDTLEELTTEESTPELITDLPGSTFVIRFNISNKDYDNIKNQTEREELERLLVQEFKELFIGNKKLKSVTVSELRNGSIIADVKLEFKEVLNIKEREEVIMTLFEQVVLNGTLGAFEVEDLKLVSGNGEVMELNNACDVRPCLQTEMKCMASGIKCTASCSDNKGYCLNNSTCQESNDYIQCKCKKGFFGYRCDKKPLPPSGGRDDNAYIGIIAAAGIAVVLLLVMIIGCGYNRLVNRGKECDTSKLFPAENSVALEMLDEPPPVVGGVACQTIESFLLTKYMKHGVPPKPGFQHEIVQTNESFLLAKAQREREAAVNNVPASSTQSGNGASPPPTSAPTPVGSTEQDCKTEQEKQPSTEPKQGISNKAFVEDECDIVPTAEVTGEEAKADIGKKIIKV</sequence>
<dbReference type="PROSITE" id="PS00022">
    <property type="entry name" value="EGF_1"/>
    <property type="match status" value="1"/>
</dbReference>
<feature type="domain" description="EGF-like" evidence="4">
    <location>
        <begin position="282"/>
        <end position="319"/>
    </location>
</feature>
<reference evidence="6" key="1">
    <citation type="submission" date="2025-08" db="UniProtKB">
        <authorList>
            <consortium name="RefSeq"/>
        </authorList>
    </citation>
    <scope>IDENTIFICATION</scope>
</reference>
<evidence type="ECO:0000256" key="3">
    <source>
        <dbReference type="SAM" id="Phobius"/>
    </source>
</evidence>
<keyword evidence="1" id="KW-1015">Disulfide bond</keyword>
<dbReference type="RefSeq" id="XP_022102464.1">
    <property type="nucleotide sequence ID" value="XM_022246772.1"/>
</dbReference>
<keyword evidence="3" id="KW-1133">Transmembrane helix</keyword>
<evidence type="ECO:0000256" key="2">
    <source>
        <dbReference type="SAM" id="MobiDB-lite"/>
    </source>
</evidence>
<feature type="disulfide bond" evidence="1">
    <location>
        <begin position="309"/>
        <end position="318"/>
    </location>
</feature>
<name>A0A8B7Z9X2_ACAPL</name>
<dbReference type="SUPFAM" id="SSF57196">
    <property type="entry name" value="EGF/Laminin"/>
    <property type="match status" value="1"/>
</dbReference>
<evidence type="ECO:0000313" key="6">
    <source>
        <dbReference type="RefSeq" id="XP_022102464.1"/>
    </source>
</evidence>
<evidence type="ECO:0000259" key="4">
    <source>
        <dbReference type="PROSITE" id="PS50026"/>
    </source>
</evidence>
<dbReference type="OMA" id="KPGFQHE"/>
<dbReference type="PROSITE" id="PS01186">
    <property type="entry name" value="EGF_2"/>
    <property type="match status" value="1"/>
</dbReference>
<feature type="transmembrane region" description="Helical" evidence="3">
    <location>
        <begin position="333"/>
        <end position="355"/>
    </location>
</feature>
<keyword evidence="5" id="KW-1185">Reference proteome</keyword>